<dbReference type="RefSeq" id="WP_010075138.1">
    <property type="nucleotide sequence ID" value="NC_014393.1"/>
</dbReference>
<proteinExistence type="predicted"/>
<dbReference type="STRING" id="573061.Clocel_0315"/>
<dbReference type="AlphaFoldDB" id="D9SPP6"/>
<evidence type="ECO:0000256" key="1">
    <source>
        <dbReference type="SAM" id="MobiDB-lite"/>
    </source>
</evidence>
<organism evidence="2 3">
    <name type="scientific">Clostridium cellulovorans (strain ATCC 35296 / DSM 3052 / OCM 3 / 743B)</name>
    <dbReference type="NCBI Taxonomy" id="573061"/>
    <lineage>
        <taxon>Bacteria</taxon>
        <taxon>Bacillati</taxon>
        <taxon>Bacillota</taxon>
        <taxon>Clostridia</taxon>
        <taxon>Eubacteriales</taxon>
        <taxon>Clostridiaceae</taxon>
        <taxon>Clostridium</taxon>
    </lineage>
</organism>
<dbReference type="Pfam" id="PF13031">
    <property type="entry name" value="DUF3892"/>
    <property type="match status" value="1"/>
</dbReference>
<gene>
    <name evidence="2" type="ordered locus">Clocel_0315</name>
</gene>
<evidence type="ECO:0000313" key="3">
    <source>
        <dbReference type="Proteomes" id="UP000002730"/>
    </source>
</evidence>
<reference evidence="2 3" key="1">
    <citation type="submission" date="2010-08" db="EMBL/GenBank/DDBJ databases">
        <title>Complete sequence of Clostridium cellulovorans 743B.</title>
        <authorList>
            <consortium name="US DOE Joint Genome Institute"/>
            <person name="Lucas S."/>
            <person name="Copeland A."/>
            <person name="Lapidus A."/>
            <person name="Cheng J.-F."/>
            <person name="Bruce D."/>
            <person name="Goodwin L."/>
            <person name="Pitluck S."/>
            <person name="Chertkov O."/>
            <person name="Detter J.C."/>
            <person name="Han C."/>
            <person name="Tapia R."/>
            <person name="Land M."/>
            <person name="Hauser L."/>
            <person name="Chang Y.-J."/>
            <person name="Jeffries C."/>
            <person name="Kyrpides N."/>
            <person name="Ivanova N."/>
            <person name="Mikhailova N."/>
            <person name="Hemme C.L."/>
            <person name="Woyke T."/>
        </authorList>
    </citation>
    <scope>NUCLEOTIDE SEQUENCE [LARGE SCALE GENOMIC DNA]</scope>
    <source>
        <strain evidence="3">ATCC 35296 / DSM 3052 / OCM 3 / 743B</strain>
    </source>
</reference>
<dbReference type="eggNOG" id="ENOG503301W">
    <property type="taxonomic scope" value="Bacteria"/>
</dbReference>
<dbReference type="HOGENOM" id="CLU_152427_1_0_9"/>
<accession>D9SPP6</accession>
<keyword evidence="3" id="KW-1185">Reference proteome</keyword>
<sequence length="77" mass="8838">MSDKSKIIKVKKNTQGDIIYVMLENGNVYPINEIITMAKEHLIEGVNVAKSRNGREYLRSNPNDEEDDNLDNKPTFQ</sequence>
<protein>
    <recommendedName>
        <fullName evidence="4">DUF3892 domain-containing protein</fullName>
    </recommendedName>
</protein>
<dbReference type="KEGG" id="ccb:Clocel_0315"/>
<dbReference type="EMBL" id="CP002160">
    <property type="protein sequence ID" value="ADL50095.1"/>
    <property type="molecule type" value="Genomic_DNA"/>
</dbReference>
<dbReference type="InterPro" id="IPR024997">
    <property type="entry name" value="DUF3892"/>
</dbReference>
<name>D9SPP6_CLOC7</name>
<evidence type="ECO:0008006" key="4">
    <source>
        <dbReference type="Google" id="ProtNLM"/>
    </source>
</evidence>
<dbReference type="Proteomes" id="UP000002730">
    <property type="component" value="Chromosome"/>
</dbReference>
<feature type="region of interest" description="Disordered" evidence="1">
    <location>
        <begin position="54"/>
        <end position="77"/>
    </location>
</feature>
<dbReference type="OrthoDB" id="1911032at2"/>
<evidence type="ECO:0000313" key="2">
    <source>
        <dbReference type="EMBL" id="ADL50095.1"/>
    </source>
</evidence>